<dbReference type="InParanoid" id="A0A1V8SJ53"/>
<evidence type="ECO:0000313" key="2">
    <source>
        <dbReference type="EMBL" id="OQN99162.1"/>
    </source>
</evidence>
<reference evidence="3" key="1">
    <citation type="submission" date="2017-03" db="EMBL/GenBank/DDBJ databases">
        <title>Genomes of endolithic fungi from Antarctica.</title>
        <authorList>
            <person name="Coleine C."/>
            <person name="Masonjones S."/>
            <person name="Stajich J.E."/>
        </authorList>
    </citation>
    <scope>NUCLEOTIDE SEQUENCE [LARGE SCALE GENOMIC DNA]</scope>
    <source>
        <strain evidence="3">CCFEE 5527</strain>
    </source>
</reference>
<dbReference type="PANTHER" id="PTHR24148:SF73">
    <property type="entry name" value="HET DOMAIN PROTEIN (AFU_ORTHOLOGUE AFUA_8G01020)"/>
    <property type="match status" value="1"/>
</dbReference>
<comment type="caution">
    <text evidence="2">The sequence shown here is derived from an EMBL/GenBank/DDBJ whole genome shotgun (WGS) entry which is preliminary data.</text>
</comment>
<evidence type="ECO:0000313" key="3">
    <source>
        <dbReference type="Proteomes" id="UP000192596"/>
    </source>
</evidence>
<keyword evidence="3" id="KW-1185">Reference proteome</keyword>
<dbReference type="STRING" id="1507870.A0A1V8SJ53"/>
<dbReference type="PANTHER" id="PTHR24148">
    <property type="entry name" value="ANKYRIN REPEAT DOMAIN-CONTAINING PROTEIN 39 HOMOLOG-RELATED"/>
    <property type="match status" value="1"/>
</dbReference>
<name>A0A1V8SJ53_9PEZI</name>
<accession>A0A1V8SJ53</accession>
<proteinExistence type="predicted"/>
<gene>
    <name evidence="2" type="ORF">B0A48_15011</name>
</gene>
<feature type="domain" description="Heterokaryon incompatibility" evidence="1">
    <location>
        <begin position="43"/>
        <end position="200"/>
    </location>
</feature>
<dbReference type="InterPro" id="IPR052895">
    <property type="entry name" value="HetReg/Transcr_Mod"/>
</dbReference>
<evidence type="ECO:0000259" key="1">
    <source>
        <dbReference type="Pfam" id="PF06985"/>
    </source>
</evidence>
<dbReference type="Proteomes" id="UP000192596">
    <property type="component" value="Unassembled WGS sequence"/>
</dbReference>
<sequence>MYRLLDHPRKEIRLLVVQPGKENELLRAAFDYALLDFPERPQYETISYVWGDCTERSDVDLGGTIFSIPLSSVTALQCIRHPDRERVVWIDAVCINQTDDGERGRQVAMMADIYMCGSCNLAVLSGHKLDRGRLAASAIAKIREHVFEKFGSAEQFDVLWMNAVPGKLEELRTDITQDSVDAVCGLLDATWFRRLWVMQEVALPSRTIVHFEGAQIDLLHIRQMISCLSLDPYQDRDVCEKIVNVTNLANLQMDELLDTALFFDVTEKRDTVYGMLGLFWRARDLPELPLPLVPDYTKDPSAVLRDATRFAIESQLYMGVLPPDEILTVKGLALDAVYALTRKNHDVKPDQQWRDFLDSAVALSTQPPYASPTSLRDLESTLVAGVHADAHGDTPLETLLAFIHDEQDAAQPTAYISDVYSYQHHRCFFMTDTGRMDLGPD</sequence>
<organism evidence="2 3">
    <name type="scientific">Cryoendolithus antarcticus</name>
    <dbReference type="NCBI Taxonomy" id="1507870"/>
    <lineage>
        <taxon>Eukaryota</taxon>
        <taxon>Fungi</taxon>
        <taxon>Dikarya</taxon>
        <taxon>Ascomycota</taxon>
        <taxon>Pezizomycotina</taxon>
        <taxon>Dothideomycetes</taxon>
        <taxon>Dothideomycetidae</taxon>
        <taxon>Cladosporiales</taxon>
        <taxon>Cladosporiaceae</taxon>
        <taxon>Cryoendolithus</taxon>
    </lineage>
</organism>
<dbReference type="AlphaFoldDB" id="A0A1V8SJ53"/>
<dbReference type="OrthoDB" id="3553147at2759"/>
<dbReference type="EMBL" id="NAJO01000041">
    <property type="protein sequence ID" value="OQN99162.1"/>
    <property type="molecule type" value="Genomic_DNA"/>
</dbReference>
<dbReference type="Pfam" id="PF06985">
    <property type="entry name" value="HET"/>
    <property type="match status" value="1"/>
</dbReference>
<dbReference type="InterPro" id="IPR010730">
    <property type="entry name" value="HET"/>
</dbReference>
<protein>
    <recommendedName>
        <fullName evidence="1">Heterokaryon incompatibility domain-containing protein</fullName>
    </recommendedName>
</protein>